<name>A0ABQ0YW02_9NOCA</name>
<dbReference type="SUPFAM" id="SSF53474">
    <property type="entry name" value="alpha/beta-Hydrolases"/>
    <property type="match status" value="1"/>
</dbReference>
<reference evidence="1 2" key="1">
    <citation type="journal article" date="2018" name="Biodegradation">
        <title>1,4-Dioxane degradation characteristics of Rhodococcus aetherivorans JCM 14343.</title>
        <authorList>
            <person name="Inoue D."/>
            <person name="Tsunoda T."/>
            <person name="Yamamoto N."/>
            <person name="Ike M."/>
            <person name="Sei K."/>
        </authorList>
    </citation>
    <scope>NUCLEOTIDE SEQUENCE [LARGE SCALE GENOMIC DNA]</scope>
    <source>
        <strain evidence="1 2">JCM 14343</strain>
    </source>
</reference>
<dbReference type="RefSeq" id="WP_043801230.1">
    <property type="nucleotide sequence ID" value="NZ_BAAAYP010000038.1"/>
</dbReference>
<sequence>MNTTSTTTITPPTVVLVPGFVPLTADHWQCLLAEKWEKARIVASPGCAPLSRTAWVEALEAVLAGIAGPVVLVAHGAGVLTTVHWARQPNRPVDGALLVAPPDFELPLPDGYPSTEDLDRHGWNPLPRRRLPFRSIVAASRNDALACFRRVAGMAEHWGSRLIDAGDAGHLDPTAGYGNWDQAHELVRDLGRVRIPEGVPGAPILAMSDPS</sequence>
<accession>A0ABQ0YW02</accession>
<evidence type="ECO:0000313" key="1">
    <source>
        <dbReference type="EMBL" id="GES40634.1"/>
    </source>
</evidence>
<organism evidence="1 2">
    <name type="scientific">Rhodococcus aetherivorans</name>
    <dbReference type="NCBI Taxonomy" id="191292"/>
    <lineage>
        <taxon>Bacteria</taxon>
        <taxon>Bacillati</taxon>
        <taxon>Actinomycetota</taxon>
        <taxon>Actinomycetes</taxon>
        <taxon>Mycobacteriales</taxon>
        <taxon>Nocardiaceae</taxon>
        <taxon>Rhodococcus</taxon>
    </lineage>
</organism>
<protein>
    <recommendedName>
        <fullName evidence="3">Alpha/beta hydrolase</fullName>
    </recommendedName>
</protein>
<dbReference type="Pfam" id="PF06821">
    <property type="entry name" value="Ser_hydrolase"/>
    <property type="match status" value="1"/>
</dbReference>
<evidence type="ECO:0008006" key="3">
    <source>
        <dbReference type="Google" id="ProtNLM"/>
    </source>
</evidence>
<comment type="caution">
    <text evidence="1">The sequence shown here is derived from an EMBL/GenBank/DDBJ whole genome shotgun (WGS) entry which is preliminary data.</text>
</comment>
<dbReference type="EMBL" id="BLAH01000205">
    <property type="protein sequence ID" value="GES40634.1"/>
    <property type="molecule type" value="Genomic_DNA"/>
</dbReference>
<dbReference type="InterPro" id="IPR010662">
    <property type="entry name" value="RBBP9/YdeN"/>
</dbReference>
<proteinExistence type="predicted"/>
<gene>
    <name evidence="1" type="ORF">RAJCM14343_5926</name>
</gene>
<dbReference type="Gene3D" id="3.40.50.1820">
    <property type="entry name" value="alpha/beta hydrolase"/>
    <property type="match status" value="1"/>
</dbReference>
<evidence type="ECO:0000313" key="2">
    <source>
        <dbReference type="Proteomes" id="UP000325466"/>
    </source>
</evidence>
<keyword evidence="2" id="KW-1185">Reference proteome</keyword>
<dbReference type="Proteomes" id="UP000325466">
    <property type="component" value="Unassembled WGS sequence"/>
</dbReference>
<dbReference type="InterPro" id="IPR029058">
    <property type="entry name" value="AB_hydrolase_fold"/>
</dbReference>